<accession>A0ABD4YU91</accession>
<evidence type="ECO:0000313" key="2">
    <source>
        <dbReference type="EMBL" id="MDH1177944.1"/>
    </source>
</evidence>
<dbReference type="RefSeq" id="WP_279990310.1">
    <property type="nucleotide sequence ID" value="NZ_JAOBZK010000007.1"/>
</dbReference>
<dbReference type="EMBL" id="JAOBZK010000007">
    <property type="protein sequence ID" value="MDH1177944.1"/>
    <property type="molecule type" value="Genomic_DNA"/>
</dbReference>
<dbReference type="Proteomes" id="UP001158644">
    <property type="component" value="Unassembled WGS sequence"/>
</dbReference>
<feature type="compositionally biased region" description="Basic residues" evidence="1">
    <location>
        <begin position="58"/>
        <end position="69"/>
    </location>
</feature>
<feature type="region of interest" description="Disordered" evidence="1">
    <location>
        <begin position="46"/>
        <end position="77"/>
    </location>
</feature>
<comment type="caution">
    <text evidence="2">The sequence shown here is derived from an EMBL/GenBank/DDBJ whole genome shotgun (WGS) entry which is preliminary data.</text>
</comment>
<feature type="region of interest" description="Disordered" evidence="1">
    <location>
        <begin position="108"/>
        <end position="128"/>
    </location>
</feature>
<proteinExistence type="predicted"/>
<protein>
    <submittedName>
        <fullName evidence="2">Uncharacterized protein</fullName>
    </submittedName>
</protein>
<reference evidence="2 3" key="1">
    <citation type="submission" date="2022-09" db="EMBL/GenBank/DDBJ databases">
        <title>Intensive care unit water sources are persistently colonized with multi-drug resistant bacteria and are the site of extensive horizontal gene transfer of antibiotic resistance genes.</title>
        <authorList>
            <person name="Diorio-Toth L."/>
        </authorList>
    </citation>
    <scope>NUCLEOTIDE SEQUENCE [LARGE SCALE GENOMIC DNA]</scope>
    <source>
        <strain evidence="2 3">GD03967</strain>
    </source>
</reference>
<dbReference type="AlphaFoldDB" id="A0ABD4YU91"/>
<sequence length="128" mass="14001">MNKPHIKLIGGVWRCQSGDVMCTGQAPRQAYNRWLEATIKAGLEHAGQAQPLVDLPKPKRQPAQRRPQKPKALDGLDIPVFVAGPRDHNLMRRPALSLASVGLRVNGERAMEAQKPTPSLASGRRSGK</sequence>
<organism evidence="2 3">
    <name type="scientific">Achromobacter mucicolens</name>
    <dbReference type="NCBI Taxonomy" id="1389922"/>
    <lineage>
        <taxon>Bacteria</taxon>
        <taxon>Pseudomonadati</taxon>
        <taxon>Pseudomonadota</taxon>
        <taxon>Betaproteobacteria</taxon>
        <taxon>Burkholderiales</taxon>
        <taxon>Alcaligenaceae</taxon>
        <taxon>Achromobacter</taxon>
    </lineage>
</organism>
<gene>
    <name evidence="2" type="ORF">N5C72_07650</name>
</gene>
<evidence type="ECO:0000256" key="1">
    <source>
        <dbReference type="SAM" id="MobiDB-lite"/>
    </source>
</evidence>
<name>A0ABD4YU91_9BURK</name>
<evidence type="ECO:0000313" key="3">
    <source>
        <dbReference type="Proteomes" id="UP001158644"/>
    </source>
</evidence>